<name>A0ABY5TJV5_9GAMM</name>
<keyword evidence="1" id="KW-0648">Protein biosynthesis</keyword>
<dbReference type="EMBL" id="CP103416">
    <property type="protein sequence ID" value="UVW34052.1"/>
    <property type="molecule type" value="Genomic_DNA"/>
</dbReference>
<evidence type="ECO:0000313" key="2">
    <source>
        <dbReference type="Proteomes" id="UP001059934"/>
    </source>
</evidence>
<dbReference type="GO" id="GO:0003746">
    <property type="term" value="F:translation elongation factor activity"/>
    <property type="evidence" value="ECO:0007669"/>
    <property type="project" value="UniProtKB-KW"/>
</dbReference>
<evidence type="ECO:0000313" key="1">
    <source>
        <dbReference type="EMBL" id="UVW34052.1"/>
    </source>
</evidence>
<reference evidence="1" key="1">
    <citation type="submission" date="2022-08" db="EMBL/GenBank/DDBJ databases">
        <title>Catabolic pathway analysis in culturable SAR92 clade bacteria reveals their overlooked roles in DMSP degradation in coastal seas.</title>
        <authorList>
            <person name="He X."/>
            <person name="Zhang X."/>
            <person name="Zhang Y."/>
        </authorList>
    </citation>
    <scope>NUCLEOTIDE SEQUENCE</scope>
    <source>
        <strain evidence="1">H455</strain>
    </source>
</reference>
<keyword evidence="2" id="KW-1185">Reference proteome</keyword>
<keyword evidence="1" id="KW-0251">Elongation factor</keyword>
<protein>
    <submittedName>
        <fullName evidence="1">Elongation factor P hydroxylase</fullName>
    </submittedName>
</protein>
<accession>A0ABY5TJV5</accession>
<dbReference type="Pfam" id="PF04315">
    <property type="entry name" value="EpmC"/>
    <property type="match status" value="1"/>
</dbReference>
<dbReference type="Proteomes" id="UP001059934">
    <property type="component" value="Chromosome"/>
</dbReference>
<proteinExistence type="predicted"/>
<dbReference type="InterPro" id="IPR007411">
    <property type="entry name" value="EpmC"/>
</dbReference>
<organism evidence="1 2">
    <name type="scientific">SAR92 clade bacterium H455</name>
    <dbReference type="NCBI Taxonomy" id="2974818"/>
    <lineage>
        <taxon>Bacteria</taxon>
        <taxon>Pseudomonadati</taxon>
        <taxon>Pseudomonadota</taxon>
        <taxon>Gammaproteobacteria</taxon>
        <taxon>Cellvibrionales</taxon>
        <taxon>Porticoccaceae</taxon>
        <taxon>SAR92 clade</taxon>
    </lineage>
</organism>
<sequence length="185" mass="20730">MALIIGLFDQLFRERFNTGLLGGAEEPIYIPAGLTAAEAGLSSVESYHRLYFRHDYLSSALHESAHWCIAGAQRRAQLDFGYWYSPDGRSTEQQQLFEQAEVRPQALEWIFSVACGQRFRVSADNLASGQGVSHDFVQAIVRQAQSWCTGDSLPPRGRLFIEALANQFDCTEPLSQDHYQLEAVA</sequence>
<gene>
    <name evidence="1" type="ORF">NYF23_08400</name>
</gene>